<dbReference type="HAMAP" id="MF_00111">
    <property type="entry name" value="MurA"/>
    <property type="match status" value="1"/>
</dbReference>
<comment type="catalytic activity">
    <reaction evidence="11 12">
        <text>phosphoenolpyruvate + UDP-N-acetyl-alpha-D-glucosamine = UDP-N-acetyl-3-O-(1-carboxyvinyl)-alpha-D-glucosamine + phosphate</text>
        <dbReference type="Rhea" id="RHEA:18681"/>
        <dbReference type="ChEBI" id="CHEBI:43474"/>
        <dbReference type="ChEBI" id="CHEBI:57705"/>
        <dbReference type="ChEBI" id="CHEBI:58702"/>
        <dbReference type="ChEBI" id="CHEBI:68483"/>
        <dbReference type="EC" id="2.5.1.7"/>
    </reaction>
</comment>
<evidence type="ECO:0000256" key="8">
    <source>
        <dbReference type="ARBA" id="ARBA00023306"/>
    </source>
</evidence>
<dbReference type="RefSeq" id="WP_255225629.1">
    <property type="nucleotide sequence ID" value="NZ_JAJEKE010000001.1"/>
</dbReference>
<comment type="subcellular location">
    <subcellularLocation>
        <location evidence="1 12">Cytoplasm</location>
    </subcellularLocation>
</comment>
<keyword evidence="6 12" id="KW-0133">Cell shape</keyword>
<dbReference type="SUPFAM" id="SSF55205">
    <property type="entry name" value="EPT/RTPC-like"/>
    <property type="match status" value="1"/>
</dbReference>
<dbReference type="InterPro" id="IPR001986">
    <property type="entry name" value="Enolpyruvate_Tfrase_dom"/>
</dbReference>
<dbReference type="GO" id="GO:0008760">
    <property type="term" value="F:UDP-N-acetylglucosamine 1-carboxyvinyltransferase activity"/>
    <property type="evidence" value="ECO:0007669"/>
    <property type="project" value="UniProtKB-EC"/>
</dbReference>
<name>A0ABT1NA55_9FIRM</name>
<keyword evidence="3 12" id="KW-0963">Cytoplasm</keyword>
<dbReference type="PANTHER" id="PTHR43783:SF1">
    <property type="entry name" value="UDP-N-ACETYLGLUCOSAMINE 1-CARBOXYVINYLTRANSFERASE"/>
    <property type="match status" value="1"/>
</dbReference>
<feature type="domain" description="Enolpyruvate transferase" evidence="13">
    <location>
        <begin position="7"/>
        <end position="403"/>
    </location>
</feature>
<comment type="pathway">
    <text evidence="2 12">Cell wall biogenesis; peptidoglycan biosynthesis.</text>
</comment>
<feature type="active site" description="Proton donor" evidence="12">
    <location>
        <position position="116"/>
    </location>
</feature>
<accession>A0ABT1NA55</accession>
<dbReference type="Proteomes" id="UP001651880">
    <property type="component" value="Unassembled WGS sequence"/>
</dbReference>
<dbReference type="InterPro" id="IPR013792">
    <property type="entry name" value="RNA3'P_cycl/enolpyr_Trfase_a/b"/>
</dbReference>
<evidence type="ECO:0000256" key="5">
    <source>
        <dbReference type="ARBA" id="ARBA00022679"/>
    </source>
</evidence>
<feature type="binding site" evidence="12">
    <location>
        <position position="305"/>
    </location>
    <ligand>
        <name>UDP-N-acetyl-alpha-D-glucosamine</name>
        <dbReference type="ChEBI" id="CHEBI:57705"/>
    </ligand>
</feature>
<comment type="similarity">
    <text evidence="10 12">Belongs to the EPSP synthase family. MurA subfamily.</text>
</comment>
<proteinExistence type="inferred from homology"/>
<keyword evidence="12" id="KW-0670">Pyruvate</keyword>
<evidence type="ECO:0000256" key="2">
    <source>
        <dbReference type="ARBA" id="ARBA00004752"/>
    </source>
</evidence>
<keyword evidence="8 12" id="KW-0131">Cell cycle</keyword>
<reference evidence="14 15" key="1">
    <citation type="submission" date="2021-10" db="EMBL/GenBank/DDBJ databases">
        <title>Lutispora strain m25 sp. nov., a thermophilic, non-spore-forming bacterium isolated from a lab-scale methanogenic bioreactor digesting anaerobic sludge.</title>
        <authorList>
            <person name="El Houari A."/>
            <person name="Mcdonald J."/>
        </authorList>
    </citation>
    <scope>NUCLEOTIDE SEQUENCE [LARGE SCALE GENOMIC DNA]</scope>
    <source>
        <strain evidence="15">m25</strain>
    </source>
</reference>
<keyword evidence="5 12" id="KW-0808">Transferase</keyword>
<evidence type="ECO:0000256" key="3">
    <source>
        <dbReference type="ARBA" id="ARBA00022490"/>
    </source>
</evidence>
<dbReference type="InterPro" id="IPR036968">
    <property type="entry name" value="Enolpyruvate_Tfrase_sf"/>
</dbReference>
<evidence type="ECO:0000256" key="11">
    <source>
        <dbReference type="ARBA" id="ARBA00047527"/>
    </source>
</evidence>
<keyword evidence="7 12" id="KW-0573">Peptidoglycan synthesis</keyword>
<keyword evidence="9 12" id="KW-0961">Cell wall biogenesis/degradation</keyword>
<dbReference type="Gene3D" id="3.65.10.10">
    <property type="entry name" value="Enolpyruvate transferase domain"/>
    <property type="match status" value="2"/>
</dbReference>
<dbReference type="EC" id="2.5.1.7" evidence="12"/>
<feature type="binding site" evidence="12">
    <location>
        <begin position="22"/>
        <end position="23"/>
    </location>
    <ligand>
        <name>phosphoenolpyruvate</name>
        <dbReference type="ChEBI" id="CHEBI:58702"/>
    </ligand>
</feature>
<evidence type="ECO:0000256" key="1">
    <source>
        <dbReference type="ARBA" id="ARBA00004496"/>
    </source>
</evidence>
<feature type="binding site" evidence="12">
    <location>
        <position position="327"/>
    </location>
    <ligand>
        <name>UDP-N-acetyl-alpha-D-glucosamine</name>
        <dbReference type="ChEBI" id="CHEBI:57705"/>
    </ligand>
</feature>
<evidence type="ECO:0000256" key="7">
    <source>
        <dbReference type="ARBA" id="ARBA00022984"/>
    </source>
</evidence>
<dbReference type="CDD" id="cd01555">
    <property type="entry name" value="UdpNAET"/>
    <property type="match status" value="1"/>
</dbReference>
<dbReference type="NCBIfam" id="NF006873">
    <property type="entry name" value="PRK09369.1"/>
    <property type="match status" value="1"/>
</dbReference>
<evidence type="ECO:0000256" key="6">
    <source>
        <dbReference type="ARBA" id="ARBA00022960"/>
    </source>
</evidence>
<dbReference type="EMBL" id="JAJEKE010000001">
    <property type="protein sequence ID" value="MCQ1528128.1"/>
    <property type="molecule type" value="Genomic_DNA"/>
</dbReference>
<gene>
    <name evidence="12 14" type="primary">murA</name>
    <name evidence="14" type="ORF">LJD61_00990</name>
</gene>
<dbReference type="PANTHER" id="PTHR43783">
    <property type="entry name" value="UDP-N-ACETYLGLUCOSAMINE 1-CARBOXYVINYLTRANSFERASE"/>
    <property type="match status" value="1"/>
</dbReference>
<comment type="caution">
    <text evidence="12">Lacks conserved residue(s) required for the propagation of feature annotation.</text>
</comment>
<organism evidence="14 15">
    <name type="scientific">Lutispora saccharofermentans</name>
    <dbReference type="NCBI Taxonomy" id="3024236"/>
    <lineage>
        <taxon>Bacteria</taxon>
        <taxon>Bacillati</taxon>
        <taxon>Bacillota</taxon>
        <taxon>Clostridia</taxon>
        <taxon>Lutisporales</taxon>
        <taxon>Lutisporaceae</taxon>
        <taxon>Lutispora</taxon>
    </lineage>
</organism>
<keyword evidence="15" id="KW-1185">Reference proteome</keyword>
<evidence type="ECO:0000313" key="14">
    <source>
        <dbReference type="EMBL" id="MCQ1528128.1"/>
    </source>
</evidence>
<evidence type="ECO:0000256" key="10">
    <source>
        <dbReference type="ARBA" id="ARBA00038367"/>
    </source>
</evidence>
<keyword evidence="4 12" id="KW-0132">Cell division</keyword>
<sequence>MGKYIINGGNRLEGEVKIEGSKNAVLPILAASIINGGESIIHNVPYLKDVNTLFNVLNTIGCSCSFEGSTMIVNSSGDLNINIPEKPVREMRSSIILMGAMLGRFKRVKISFPGGCEIGLRPIDLHLAGLKLLGAKIVESHGYILCECDRLYGNEIHLDYPSVGATENIMLAAVSAEGVTIIQNAAREPEIADLQEFLNKMGAKITGGGSSTIRIQGVREFQNVEHTVIPDRIVAGTYMVAAAITGGKVVIRDIIPEHIKPIISKLGESGCKIYRYDQSIGISCSKRPNAVEFVKTMPYPGFPTDMQAQMMALMCTAKGTSIFIETIFENRYKHAEELIKMGADIKIEGRAAIVKGVNDLMGAHVVSRDLRGGAALVLAGLAAEGTTIVDNVDIHIDRGYDSLDMKLRSLGADITKDEN</sequence>
<evidence type="ECO:0000256" key="9">
    <source>
        <dbReference type="ARBA" id="ARBA00023316"/>
    </source>
</evidence>
<feature type="binding site" evidence="12">
    <location>
        <begin position="121"/>
        <end position="125"/>
    </location>
    <ligand>
        <name>UDP-N-acetyl-alpha-D-glucosamine</name>
        <dbReference type="ChEBI" id="CHEBI:57705"/>
    </ligand>
</feature>
<dbReference type="InterPro" id="IPR005750">
    <property type="entry name" value="UDP_GlcNAc_COvinyl_MurA"/>
</dbReference>
<feature type="binding site" evidence="12">
    <location>
        <position position="92"/>
    </location>
    <ligand>
        <name>UDP-N-acetyl-alpha-D-glucosamine</name>
        <dbReference type="ChEBI" id="CHEBI:57705"/>
    </ligand>
</feature>
<feature type="modified residue" description="2-(S-cysteinyl)pyruvic acid O-phosphothioketal" evidence="12">
    <location>
        <position position="116"/>
    </location>
</feature>
<comment type="function">
    <text evidence="12">Cell wall formation. Adds enolpyruvyl to UDP-N-acetylglucosamine.</text>
</comment>
<dbReference type="Pfam" id="PF00275">
    <property type="entry name" value="EPSP_synthase"/>
    <property type="match status" value="1"/>
</dbReference>
<evidence type="ECO:0000256" key="4">
    <source>
        <dbReference type="ARBA" id="ARBA00022618"/>
    </source>
</evidence>
<comment type="caution">
    <text evidence="14">The sequence shown here is derived from an EMBL/GenBank/DDBJ whole genome shotgun (WGS) entry which is preliminary data.</text>
</comment>
<evidence type="ECO:0000313" key="15">
    <source>
        <dbReference type="Proteomes" id="UP001651880"/>
    </source>
</evidence>
<dbReference type="NCBIfam" id="TIGR01072">
    <property type="entry name" value="murA"/>
    <property type="match status" value="1"/>
</dbReference>
<evidence type="ECO:0000256" key="12">
    <source>
        <dbReference type="HAMAP-Rule" id="MF_00111"/>
    </source>
</evidence>
<evidence type="ECO:0000259" key="13">
    <source>
        <dbReference type="Pfam" id="PF00275"/>
    </source>
</evidence>
<protein>
    <recommendedName>
        <fullName evidence="12">UDP-N-acetylglucosamine 1-carboxyvinyltransferase</fullName>
        <ecNumber evidence="12">2.5.1.7</ecNumber>
    </recommendedName>
    <alternativeName>
        <fullName evidence="12">Enoylpyruvate transferase</fullName>
    </alternativeName>
    <alternativeName>
        <fullName evidence="12">UDP-N-acetylglucosamine enolpyruvyl transferase</fullName>
        <shortName evidence="12">EPT</shortName>
    </alternativeName>
</protein>
<dbReference type="InterPro" id="IPR050068">
    <property type="entry name" value="MurA_subfamily"/>
</dbReference>